<dbReference type="EMBL" id="JAUSQZ010000001">
    <property type="protein sequence ID" value="MDP9826302.1"/>
    <property type="molecule type" value="Genomic_DNA"/>
</dbReference>
<gene>
    <name evidence="3" type="ORF">J2S57_002051</name>
</gene>
<reference evidence="3 4" key="1">
    <citation type="submission" date="2023-07" db="EMBL/GenBank/DDBJ databases">
        <title>Sequencing the genomes of 1000 actinobacteria strains.</title>
        <authorList>
            <person name="Klenk H.-P."/>
        </authorList>
    </citation>
    <scope>NUCLEOTIDE SEQUENCE [LARGE SCALE GENOMIC DNA]</scope>
    <source>
        <strain evidence="3 4">DSM 44388</strain>
    </source>
</reference>
<keyword evidence="2" id="KW-0812">Transmembrane</keyword>
<proteinExistence type="predicted"/>
<feature type="region of interest" description="Disordered" evidence="1">
    <location>
        <begin position="50"/>
        <end position="75"/>
    </location>
</feature>
<evidence type="ECO:0000256" key="2">
    <source>
        <dbReference type="SAM" id="Phobius"/>
    </source>
</evidence>
<evidence type="ECO:0000256" key="1">
    <source>
        <dbReference type="SAM" id="MobiDB-lite"/>
    </source>
</evidence>
<accession>A0ABT9P0U8</accession>
<comment type="caution">
    <text evidence="3">The sequence shown here is derived from an EMBL/GenBank/DDBJ whole genome shotgun (WGS) entry which is preliminary data.</text>
</comment>
<protein>
    <submittedName>
        <fullName evidence="3">Flp pilus assembly pilin Flp</fullName>
    </submittedName>
</protein>
<dbReference type="Proteomes" id="UP001235712">
    <property type="component" value="Unassembled WGS sequence"/>
</dbReference>
<sequence>MTRRAHPDRGASAVEYGLLAGGVVFAFLIAFIGMQTLVGEVFGRAVTSVEQTPQSGPAGGAGSSVLRGTPAPRST</sequence>
<keyword evidence="4" id="KW-1185">Reference proteome</keyword>
<evidence type="ECO:0000313" key="3">
    <source>
        <dbReference type="EMBL" id="MDP9826302.1"/>
    </source>
</evidence>
<evidence type="ECO:0000313" key="4">
    <source>
        <dbReference type="Proteomes" id="UP001235712"/>
    </source>
</evidence>
<organism evidence="3 4">
    <name type="scientific">Kineosporia succinea</name>
    <dbReference type="NCBI Taxonomy" id="84632"/>
    <lineage>
        <taxon>Bacteria</taxon>
        <taxon>Bacillati</taxon>
        <taxon>Actinomycetota</taxon>
        <taxon>Actinomycetes</taxon>
        <taxon>Kineosporiales</taxon>
        <taxon>Kineosporiaceae</taxon>
        <taxon>Kineosporia</taxon>
    </lineage>
</organism>
<keyword evidence="2" id="KW-1133">Transmembrane helix</keyword>
<feature type="transmembrane region" description="Helical" evidence="2">
    <location>
        <begin position="12"/>
        <end position="34"/>
    </location>
</feature>
<dbReference type="RefSeq" id="WP_307240970.1">
    <property type="nucleotide sequence ID" value="NZ_JAUSQZ010000001.1"/>
</dbReference>
<keyword evidence="2" id="KW-0472">Membrane</keyword>
<name>A0ABT9P0U8_9ACTN</name>